<dbReference type="SUPFAM" id="SSF56784">
    <property type="entry name" value="HAD-like"/>
    <property type="match status" value="1"/>
</dbReference>
<comment type="caution">
    <text evidence="2">The sequence shown here is derived from an EMBL/GenBank/DDBJ whole genome shotgun (WGS) entry which is preliminary data.</text>
</comment>
<keyword evidence="1" id="KW-0732">Signal</keyword>
<organism evidence="2 3">
    <name type="scientific">Allomesorhizobium camelthorni</name>
    <dbReference type="NCBI Taxonomy" id="475069"/>
    <lineage>
        <taxon>Bacteria</taxon>
        <taxon>Pseudomonadati</taxon>
        <taxon>Pseudomonadota</taxon>
        <taxon>Alphaproteobacteria</taxon>
        <taxon>Hyphomicrobiales</taxon>
        <taxon>Phyllobacteriaceae</taxon>
        <taxon>Allomesorhizobium</taxon>
    </lineage>
</organism>
<dbReference type="Gene3D" id="3.40.50.1000">
    <property type="entry name" value="HAD superfamily/HAD-like"/>
    <property type="match status" value="1"/>
</dbReference>
<dbReference type="InterPro" id="IPR036412">
    <property type="entry name" value="HAD-like_sf"/>
</dbReference>
<evidence type="ECO:0000313" key="2">
    <source>
        <dbReference type="EMBL" id="NGO52821.1"/>
    </source>
</evidence>
<keyword evidence="3" id="KW-1185">Reference proteome</keyword>
<gene>
    <name evidence="2" type="ORF">G6N73_16840</name>
</gene>
<feature type="signal peptide" evidence="1">
    <location>
        <begin position="1"/>
        <end position="27"/>
    </location>
</feature>
<reference evidence="2 3" key="1">
    <citation type="submission" date="2020-02" db="EMBL/GenBank/DDBJ databases">
        <title>Genome sequence of strain CCNWXJ40-4.</title>
        <authorList>
            <person name="Gao J."/>
            <person name="Sun J."/>
        </authorList>
    </citation>
    <scope>NUCLEOTIDE SEQUENCE [LARGE SCALE GENOMIC DNA]</scope>
    <source>
        <strain evidence="2 3">CCNWXJ 40-4</strain>
    </source>
</reference>
<dbReference type="Proteomes" id="UP001642900">
    <property type="component" value="Unassembled WGS sequence"/>
</dbReference>
<name>A0A6G4WDI9_9HYPH</name>
<evidence type="ECO:0000256" key="1">
    <source>
        <dbReference type="SAM" id="SignalP"/>
    </source>
</evidence>
<accession>A0A6G4WDI9</accession>
<evidence type="ECO:0000313" key="3">
    <source>
        <dbReference type="Proteomes" id="UP001642900"/>
    </source>
</evidence>
<dbReference type="Pfam" id="PF12710">
    <property type="entry name" value="HAD"/>
    <property type="match status" value="1"/>
</dbReference>
<protein>
    <submittedName>
        <fullName evidence="2">Haloacid dehalogenase-like hydrolase</fullName>
    </submittedName>
</protein>
<dbReference type="RefSeq" id="WP_165029576.1">
    <property type="nucleotide sequence ID" value="NZ_JAAKZF010000022.1"/>
</dbReference>
<dbReference type="EMBL" id="JAAKZF010000022">
    <property type="protein sequence ID" value="NGO52821.1"/>
    <property type="molecule type" value="Genomic_DNA"/>
</dbReference>
<dbReference type="AlphaFoldDB" id="A0A6G4WDI9"/>
<proteinExistence type="predicted"/>
<dbReference type="InterPro" id="IPR023214">
    <property type="entry name" value="HAD_sf"/>
</dbReference>
<feature type="chain" id="PRO_5026040881" evidence="1">
    <location>
        <begin position="28"/>
        <end position="340"/>
    </location>
</feature>
<sequence length="340" mass="37596">MTFHSPLIRRAIPVLVAGILLAPPSAAQTDPLPSWNDGANKQAIIAFVEAVTEEGGPDYVAPGDRIATFDNDGTLWPEHPIYTQLAFAIDRLKAMAPEHPEWQNTEPFKFAIENDMEALAKGGEKGFMEIIAATHAGMSTADFEKIVTDWYKTARHPRFDRAYTDLAYQPMLDLMDYLRANEFKTFIVSGGGIEFMRPMTEAVYGIPTEQVVGSSIKTKFEMVDGKPMLMRLPEVAFVDNEGGKPVGINAHIGKLPIAAFGNTDGDIQMLEWTAAGDGKRLMMLVFHDDADREYAYGPANGEPETHFGAFTQALMDQATRSGWNVISMKNDWATIFPPMK</sequence>